<keyword evidence="2" id="KW-1185">Reference proteome</keyword>
<sequence>MTPKSTPISSRHQSGDVLACLGEIDVEAVSKYGCSGRMIMSEPTYSSPERERLGRMEMKDGNEGLQLTSFKTLDLFSFFLLDDFCLLLEGTKYRVIELNDALRVKKKDKASGTKRGCPCVQQVRGRVIMRKFIHAKFKVELKCHWIGNHGIVIPVTLGFRKNAKLKRRPELYTSAGQTYCIMTWTI</sequence>
<accession>A0A4S8LUZ1</accession>
<dbReference type="Proteomes" id="UP000297245">
    <property type="component" value="Unassembled WGS sequence"/>
</dbReference>
<dbReference type="EMBL" id="ML179249">
    <property type="protein sequence ID" value="THU93446.1"/>
    <property type="molecule type" value="Genomic_DNA"/>
</dbReference>
<evidence type="ECO:0000313" key="1">
    <source>
        <dbReference type="EMBL" id="THU93446.1"/>
    </source>
</evidence>
<reference evidence="1 2" key="1">
    <citation type="journal article" date="2019" name="Nat. Ecol. Evol.">
        <title>Megaphylogeny resolves global patterns of mushroom evolution.</title>
        <authorList>
            <person name="Varga T."/>
            <person name="Krizsan K."/>
            <person name="Foldi C."/>
            <person name="Dima B."/>
            <person name="Sanchez-Garcia M."/>
            <person name="Sanchez-Ramirez S."/>
            <person name="Szollosi G.J."/>
            <person name="Szarkandi J.G."/>
            <person name="Papp V."/>
            <person name="Albert L."/>
            <person name="Andreopoulos W."/>
            <person name="Angelini C."/>
            <person name="Antonin V."/>
            <person name="Barry K.W."/>
            <person name="Bougher N.L."/>
            <person name="Buchanan P."/>
            <person name="Buyck B."/>
            <person name="Bense V."/>
            <person name="Catcheside P."/>
            <person name="Chovatia M."/>
            <person name="Cooper J."/>
            <person name="Damon W."/>
            <person name="Desjardin D."/>
            <person name="Finy P."/>
            <person name="Geml J."/>
            <person name="Haridas S."/>
            <person name="Hughes K."/>
            <person name="Justo A."/>
            <person name="Karasinski D."/>
            <person name="Kautmanova I."/>
            <person name="Kiss B."/>
            <person name="Kocsube S."/>
            <person name="Kotiranta H."/>
            <person name="LaButti K.M."/>
            <person name="Lechner B.E."/>
            <person name="Liimatainen K."/>
            <person name="Lipzen A."/>
            <person name="Lukacs Z."/>
            <person name="Mihaltcheva S."/>
            <person name="Morgado L.N."/>
            <person name="Niskanen T."/>
            <person name="Noordeloos M.E."/>
            <person name="Ohm R.A."/>
            <person name="Ortiz-Santana B."/>
            <person name="Ovrebo C."/>
            <person name="Racz N."/>
            <person name="Riley R."/>
            <person name="Savchenko A."/>
            <person name="Shiryaev A."/>
            <person name="Soop K."/>
            <person name="Spirin V."/>
            <person name="Szebenyi C."/>
            <person name="Tomsovsky M."/>
            <person name="Tulloss R.E."/>
            <person name="Uehling J."/>
            <person name="Grigoriev I.V."/>
            <person name="Vagvolgyi C."/>
            <person name="Papp T."/>
            <person name="Martin F.M."/>
            <person name="Miettinen O."/>
            <person name="Hibbett D.S."/>
            <person name="Nagy L.G."/>
        </authorList>
    </citation>
    <scope>NUCLEOTIDE SEQUENCE [LARGE SCALE GENOMIC DNA]</scope>
    <source>
        <strain evidence="1 2">CBS 962.96</strain>
    </source>
</reference>
<gene>
    <name evidence="1" type="ORF">K435DRAFT_903768</name>
</gene>
<name>A0A4S8LUZ1_DENBC</name>
<evidence type="ECO:0000313" key="2">
    <source>
        <dbReference type="Proteomes" id="UP000297245"/>
    </source>
</evidence>
<proteinExistence type="predicted"/>
<protein>
    <submittedName>
        <fullName evidence="1">Uncharacterized protein</fullName>
    </submittedName>
</protein>
<dbReference type="AlphaFoldDB" id="A0A4S8LUZ1"/>
<organism evidence="1 2">
    <name type="scientific">Dendrothele bispora (strain CBS 962.96)</name>
    <dbReference type="NCBI Taxonomy" id="1314807"/>
    <lineage>
        <taxon>Eukaryota</taxon>
        <taxon>Fungi</taxon>
        <taxon>Dikarya</taxon>
        <taxon>Basidiomycota</taxon>
        <taxon>Agaricomycotina</taxon>
        <taxon>Agaricomycetes</taxon>
        <taxon>Agaricomycetidae</taxon>
        <taxon>Agaricales</taxon>
        <taxon>Agaricales incertae sedis</taxon>
        <taxon>Dendrothele</taxon>
    </lineage>
</organism>